<dbReference type="Pfam" id="PF09388">
    <property type="entry name" value="SpoOE-like"/>
    <property type="match status" value="1"/>
</dbReference>
<organism evidence="1 2">
    <name type="scientific">Sulfobacillus harzensis</name>
    <dbReference type="NCBI Taxonomy" id="2729629"/>
    <lineage>
        <taxon>Bacteria</taxon>
        <taxon>Bacillati</taxon>
        <taxon>Bacillota</taxon>
        <taxon>Clostridia</taxon>
        <taxon>Eubacteriales</taxon>
        <taxon>Clostridiales Family XVII. Incertae Sedis</taxon>
        <taxon>Sulfobacillus</taxon>
    </lineage>
</organism>
<dbReference type="InterPro" id="IPR018540">
    <property type="entry name" value="Spo0E-like"/>
</dbReference>
<evidence type="ECO:0000313" key="1">
    <source>
        <dbReference type="EMBL" id="NMP22227.1"/>
    </source>
</evidence>
<reference evidence="1 2" key="1">
    <citation type="submission" date="2020-04" db="EMBL/GenBank/DDBJ databases">
        <authorList>
            <person name="Zhang R."/>
            <person name="Schippers A."/>
        </authorList>
    </citation>
    <scope>NUCLEOTIDE SEQUENCE [LARGE SCALE GENOMIC DNA]</scope>
    <source>
        <strain evidence="1 2">DSM 109850</strain>
    </source>
</reference>
<dbReference type="GO" id="GO:0043937">
    <property type="term" value="P:regulation of sporulation"/>
    <property type="evidence" value="ECO:0007669"/>
    <property type="project" value="InterPro"/>
</dbReference>
<keyword evidence="2" id="KW-1185">Reference proteome</keyword>
<protein>
    <submittedName>
        <fullName evidence="1">Aspartyl-phosphate phosphatase Spo0E family protein</fullName>
    </submittedName>
</protein>
<comment type="caution">
    <text evidence="1">The sequence shown here is derived from an EMBL/GenBank/DDBJ whole genome shotgun (WGS) entry which is preliminary data.</text>
</comment>
<proteinExistence type="predicted"/>
<dbReference type="Proteomes" id="UP000533476">
    <property type="component" value="Unassembled WGS sequence"/>
</dbReference>
<dbReference type="AlphaFoldDB" id="A0A7Y0L2R8"/>
<gene>
    <name evidence="1" type="ORF">HIJ39_07660</name>
</gene>
<dbReference type="EMBL" id="JABBVZ010000019">
    <property type="protein sequence ID" value="NMP22227.1"/>
    <property type="molecule type" value="Genomic_DNA"/>
</dbReference>
<sequence>MDGLERTISDDIATLSRQLCRLYETHAAFTHPAVLECSVQLDRLIVECYRTECASSTWD</sequence>
<accession>A0A7Y0L2R8</accession>
<dbReference type="InterPro" id="IPR036638">
    <property type="entry name" value="HLH_DNA-bd_sf"/>
</dbReference>
<dbReference type="InterPro" id="IPR037208">
    <property type="entry name" value="Spo0E-like_sf"/>
</dbReference>
<dbReference type="GO" id="GO:0046983">
    <property type="term" value="F:protein dimerization activity"/>
    <property type="evidence" value="ECO:0007669"/>
    <property type="project" value="InterPro"/>
</dbReference>
<dbReference type="Gene3D" id="4.10.280.10">
    <property type="entry name" value="Helix-loop-helix DNA-binding domain"/>
    <property type="match status" value="1"/>
</dbReference>
<evidence type="ECO:0000313" key="2">
    <source>
        <dbReference type="Proteomes" id="UP000533476"/>
    </source>
</evidence>
<name>A0A7Y0L2R8_9FIRM</name>
<dbReference type="SUPFAM" id="SSF140500">
    <property type="entry name" value="BAS1536-like"/>
    <property type="match status" value="1"/>
</dbReference>